<evidence type="ECO:0000313" key="10">
    <source>
        <dbReference type="Proteomes" id="UP000191055"/>
    </source>
</evidence>
<dbReference type="RefSeq" id="WP_079557622.1">
    <property type="nucleotide sequence ID" value="NZ_CP021904.1"/>
</dbReference>
<dbReference type="GO" id="GO:0032259">
    <property type="term" value="P:methylation"/>
    <property type="evidence" value="ECO:0007669"/>
    <property type="project" value="UniProtKB-KW"/>
</dbReference>
<dbReference type="Gene3D" id="3.40.1010.10">
    <property type="entry name" value="Cobalt-precorrin-4 Transmethylase, Domain 1"/>
    <property type="match status" value="1"/>
</dbReference>
<evidence type="ECO:0000256" key="4">
    <source>
        <dbReference type="ARBA" id="ARBA00022679"/>
    </source>
</evidence>
<gene>
    <name evidence="9" type="ORF">SAMN03080601_01875</name>
</gene>
<sequence>MTNKIFITGIGPGDLQYLTPQAFHALNRCDAFVGYKMYLQLITPLTEGKETFSSGMKQETNRAEEAFRLAEEGKTVAVISSGDAGVYGMASLLWEMKMNNNSPVELEVIPGISSMFAAAALLGAPLGHDFCAISMSDLLTPWETIENRIEAAAKGDFVTAVYNPVSNDRYWQLMRLREIFLQHRNPQTPVGIARQVGRPEEEAYVTTLELLDASSIDMLSMVIIGNSQTQSFNGKLITPRGYSNKYGVEKTDIKPGRQIMHRSFHQILDEMGDVSNLSPEHLWVALYCIHTTADFSISSLIDVKPDSVDVLHNKLKSSKAPAIITDSNMGAEGIRKGMIDKLGLTVKCYINHEETLALANEKNITRAQAAVHVAIKEHPDAIFVFGNAPTGLMELIRLSRKGYASPTGVIGVPVGFVNVKESKHMLKYGLPDVPQVIIKGGRGGSNLAATIINAILSWDEAENMNPGEGM</sequence>
<evidence type="ECO:0000256" key="2">
    <source>
        <dbReference type="ARBA" id="ARBA00022573"/>
    </source>
</evidence>
<evidence type="ECO:0000259" key="7">
    <source>
        <dbReference type="Pfam" id="PF00590"/>
    </source>
</evidence>
<dbReference type="PANTHER" id="PTHR47036">
    <property type="entry name" value="COBALT-FACTOR III C(17)-METHYLTRANSFERASE-RELATED"/>
    <property type="match status" value="1"/>
</dbReference>
<dbReference type="STRING" id="889453.SAMN03080601_01875"/>
<dbReference type="KEGG" id="asx:CDL62_03470"/>
<dbReference type="NCBIfam" id="TIGR01466">
    <property type="entry name" value="cobJ_cbiH"/>
    <property type="match status" value="1"/>
</dbReference>
<dbReference type="Proteomes" id="UP000191055">
    <property type="component" value="Unassembled WGS sequence"/>
</dbReference>
<evidence type="ECO:0000256" key="6">
    <source>
        <dbReference type="ARBA" id="ARBA00023235"/>
    </source>
</evidence>
<keyword evidence="5" id="KW-0949">S-adenosyl-L-methionine</keyword>
<dbReference type="InterPro" id="IPR035996">
    <property type="entry name" value="4pyrrol_Methylase_sf"/>
</dbReference>
<dbReference type="GO" id="GO:0009236">
    <property type="term" value="P:cobalamin biosynthetic process"/>
    <property type="evidence" value="ECO:0007669"/>
    <property type="project" value="UniProtKB-UniPathway"/>
</dbReference>
<evidence type="ECO:0000256" key="3">
    <source>
        <dbReference type="ARBA" id="ARBA00022603"/>
    </source>
</evidence>
<protein>
    <submittedName>
        <fullName evidence="9">Precorrin-8X methylmutase</fullName>
    </submittedName>
</protein>
<keyword evidence="3" id="KW-0489">Methyltransferase</keyword>
<evidence type="ECO:0000256" key="5">
    <source>
        <dbReference type="ARBA" id="ARBA00022691"/>
    </source>
</evidence>
<dbReference type="InterPro" id="IPR000878">
    <property type="entry name" value="4pyrrol_Mease"/>
</dbReference>
<dbReference type="Pfam" id="PF02570">
    <property type="entry name" value="CbiC"/>
    <property type="match status" value="1"/>
</dbReference>
<dbReference type="InterPro" id="IPR051810">
    <property type="entry name" value="Precorrin_MeTrfase"/>
</dbReference>
<dbReference type="Gene3D" id="3.40.50.10230">
    <property type="entry name" value="Cobalamin biosynthesis CobH/CbiC, precorrin-8X methylmutase"/>
    <property type="match status" value="1"/>
</dbReference>
<accession>A0A1T5GMN8</accession>
<keyword evidence="6" id="KW-0413">Isomerase</keyword>
<dbReference type="GO" id="GO:0016993">
    <property type="term" value="F:precorrin-8X methylmutase activity"/>
    <property type="evidence" value="ECO:0007669"/>
    <property type="project" value="InterPro"/>
</dbReference>
<dbReference type="InterPro" id="IPR014777">
    <property type="entry name" value="4pyrrole_Mease_sub1"/>
</dbReference>
<reference evidence="9 10" key="1">
    <citation type="submission" date="2017-02" db="EMBL/GenBank/DDBJ databases">
        <authorList>
            <person name="Peterson S.W."/>
        </authorList>
    </citation>
    <scope>NUCLEOTIDE SEQUENCE [LARGE SCALE GENOMIC DNA]</scope>
    <source>
        <strain evidence="9 10">DSM 24412</strain>
    </source>
</reference>
<dbReference type="Gene3D" id="3.30.950.10">
    <property type="entry name" value="Methyltransferase, Cobalt-precorrin-4 Transmethylase, Domain 2"/>
    <property type="match status" value="1"/>
</dbReference>
<dbReference type="GO" id="GO:0008168">
    <property type="term" value="F:methyltransferase activity"/>
    <property type="evidence" value="ECO:0007669"/>
    <property type="project" value="UniProtKB-KW"/>
</dbReference>
<feature type="domain" description="Cobalamin biosynthesis precorrin-8X methylmutase CobH/CbiC" evidence="8">
    <location>
        <begin position="258"/>
        <end position="457"/>
    </location>
</feature>
<dbReference type="Pfam" id="PF00590">
    <property type="entry name" value="TP_methylase"/>
    <property type="match status" value="1"/>
</dbReference>
<dbReference type="AlphaFoldDB" id="A0A1T5GMN8"/>
<name>A0A1T5GMN8_9BACT</name>
<dbReference type="CDD" id="cd11646">
    <property type="entry name" value="Precorrin_3B_C17_MT"/>
    <property type="match status" value="1"/>
</dbReference>
<keyword evidence="4" id="KW-0808">Transferase</keyword>
<evidence type="ECO:0000313" key="9">
    <source>
        <dbReference type="EMBL" id="SKC09663.1"/>
    </source>
</evidence>
<keyword evidence="10" id="KW-1185">Reference proteome</keyword>
<dbReference type="InterPro" id="IPR003722">
    <property type="entry name" value="Cbl_synth_CobH/CbiC"/>
</dbReference>
<evidence type="ECO:0000259" key="8">
    <source>
        <dbReference type="Pfam" id="PF02570"/>
    </source>
</evidence>
<dbReference type="EMBL" id="FUYV01000010">
    <property type="protein sequence ID" value="SKC09663.1"/>
    <property type="molecule type" value="Genomic_DNA"/>
</dbReference>
<feature type="domain" description="Tetrapyrrole methylase" evidence="7">
    <location>
        <begin position="4"/>
        <end position="209"/>
    </location>
</feature>
<dbReference type="SUPFAM" id="SSF53790">
    <property type="entry name" value="Tetrapyrrole methylase"/>
    <property type="match status" value="1"/>
</dbReference>
<dbReference type="UniPathway" id="UPA00148"/>
<dbReference type="PANTHER" id="PTHR47036:SF1">
    <property type="entry name" value="COBALT-FACTOR III C(17)-METHYLTRANSFERASE-RELATED"/>
    <property type="match status" value="1"/>
</dbReference>
<dbReference type="InterPro" id="IPR036588">
    <property type="entry name" value="CobH/CbiC_sf"/>
</dbReference>
<organism evidence="9 10">
    <name type="scientific">Alkalitalea saponilacus</name>
    <dbReference type="NCBI Taxonomy" id="889453"/>
    <lineage>
        <taxon>Bacteria</taxon>
        <taxon>Pseudomonadati</taxon>
        <taxon>Bacteroidota</taxon>
        <taxon>Bacteroidia</taxon>
        <taxon>Marinilabiliales</taxon>
        <taxon>Marinilabiliaceae</taxon>
        <taxon>Alkalitalea</taxon>
    </lineage>
</organism>
<comment type="pathway">
    <text evidence="1">Cofactor biosynthesis; adenosylcobalamin biosynthesis.</text>
</comment>
<dbReference type="SUPFAM" id="SSF63965">
    <property type="entry name" value="Precorrin-8X methylmutase CbiC/CobH"/>
    <property type="match status" value="1"/>
</dbReference>
<evidence type="ECO:0000256" key="1">
    <source>
        <dbReference type="ARBA" id="ARBA00004953"/>
    </source>
</evidence>
<dbReference type="InterPro" id="IPR014776">
    <property type="entry name" value="4pyrrole_Mease_sub2"/>
</dbReference>
<dbReference type="InterPro" id="IPR006363">
    <property type="entry name" value="Cbl_synth_CobJ/CibH_dom"/>
</dbReference>
<dbReference type="OrthoDB" id="9772960at2"/>
<proteinExistence type="predicted"/>
<keyword evidence="2" id="KW-0169">Cobalamin biosynthesis</keyword>